<dbReference type="AlphaFoldDB" id="A0A0P6Y5I0"/>
<proteinExistence type="predicted"/>
<evidence type="ECO:0000313" key="2">
    <source>
        <dbReference type="EMBL" id="KPL84248.1"/>
    </source>
</evidence>
<keyword evidence="3" id="KW-1185">Reference proteome</keyword>
<reference evidence="2 3" key="1">
    <citation type="submission" date="2015-07" db="EMBL/GenBank/DDBJ databases">
        <title>Whole genome sequence of Thermanaerothrix daxensis DSM 23592.</title>
        <authorList>
            <person name="Hemp J."/>
            <person name="Ward L.M."/>
            <person name="Pace L.A."/>
            <person name="Fischer W.W."/>
        </authorList>
    </citation>
    <scope>NUCLEOTIDE SEQUENCE [LARGE SCALE GENOMIC DNA]</scope>
    <source>
        <strain evidence="2 3">GNS-1</strain>
    </source>
</reference>
<feature type="transmembrane region" description="Helical" evidence="1">
    <location>
        <begin position="95"/>
        <end position="112"/>
    </location>
</feature>
<organism evidence="2 3">
    <name type="scientific">Thermanaerothrix daxensis</name>
    <dbReference type="NCBI Taxonomy" id="869279"/>
    <lineage>
        <taxon>Bacteria</taxon>
        <taxon>Bacillati</taxon>
        <taxon>Chloroflexota</taxon>
        <taxon>Anaerolineae</taxon>
        <taxon>Anaerolineales</taxon>
        <taxon>Anaerolineaceae</taxon>
        <taxon>Thermanaerothrix</taxon>
    </lineage>
</organism>
<sequence>MIWRGILMQNSIAEIIGPQGWLRTRRNHALEHATIQVLSERHPELRMAGNSNARGFWIIGNVDIETFQAGLSEALQRLRAGEHDLAIHPNCGTNYASMGLLAGLAAWIAMLGTRGNWRQRLERLPLVTFLVTLVLILAAPLGPWLQRNLTTDANIGDLQIEQVDCFERNGFMVYHVRTR</sequence>
<keyword evidence="1" id="KW-0472">Membrane</keyword>
<keyword evidence="1" id="KW-1133">Transmembrane helix</keyword>
<feature type="transmembrane region" description="Helical" evidence="1">
    <location>
        <begin position="124"/>
        <end position="145"/>
    </location>
</feature>
<protein>
    <submittedName>
        <fullName evidence="2">Uncharacterized protein</fullName>
    </submittedName>
</protein>
<keyword evidence="1" id="KW-0812">Transmembrane</keyword>
<comment type="caution">
    <text evidence="2">The sequence shown here is derived from an EMBL/GenBank/DDBJ whole genome shotgun (WGS) entry which is preliminary data.</text>
</comment>
<accession>A0A0P6Y5I0</accession>
<dbReference type="STRING" id="869279.SE15_03610"/>
<name>A0A0P6Y5I0_9CHLR</name>
<dbReference type="Pfam" id="PF19928">
    <property type="entry name" value="DUF6391"/>
    <property type="match status" value="1"/>
</dbReference>
<evidence type="ECO:0000313" key="3">
    <source>
        <dbReference type="Proteomes" id="UP000050544"/>
    </source>
</evidence>
<dbReference type="Proteomes" id="UP000050544">
    <property type="component" value="Unassembled WGS sequence"/>
</dbReference>
<dbReference type="EMBL" id="LGKO01000002">
    <property type="protein sequence ID" value="KPL84248.1"/>
    <property type="molecule type" value="Genomic_DNA"/>
</dbReference>
<gene>
    <name evidence="2" type="ORF">SE15_03610</name>
</gene>
<evidence type="ECO:0000256" key="1">
    <source>
        <dbReference type="SAM" id="Phobius"/>
    </source>
</evidence>